<dbReference type="PANTHER" id="PTHR48111:SF1">
    <property type="entry name" value="TWO-COMPONENT RESPONSE REGULATOR ORR33"/>
    <property type="match status" value="1"/>
</dbReference>
<name>A0A3N0DS91_9ACTN</name>
<evidence type="ECO:0000256" key="2">
    <source>
        <dbReference type="ARBA" id="ARBA00023012"/>
    </source>
</evidence>
<dbReference type="AlphaFoldDB" id="A0A3N0DS91"/>
<comment type="caution">
    <text evidence="10">The sequence shown here is derived from an EMBL/GenBank/DDBJ whole genome shotgun (WGS) entry which is preliminary data.</text>
</comment>
<evidence type="ECO:0000259" key="8">
    <source>
        <dbReference type="PROSITE" id="PS50110"/>
    </source>
</evidence>
<dbReference type="SMART" id="SM00448">
    <property type="entry name" value="REC"/>
    <property type="match status" value="1"/>
</dbReference>
<keyword evidence="4 7" id="KW-0238">DNA-binding</keyword>
<sequence length="232" mass="25540">MTAHALVVEDDPDLQNLLRSVMTNAGFEVAVSSTRAEALAAVQDREPELITLDLNLPDGDGLTLCRELRQVTDAYVIILTARSESNVVLLGLESGADDYLRKPFSTLELNARVNALLRRPRVLETAGRSSTGGVLAHGDLVMDTDRRTIEVGGSELGLTKLEYDLLAALAARPEQLVSREELMIELWGASWRDRHLVDVHVANLRRKMRPAGSRVQILTVRGLGYRLHEPAS</sequence>
<reference evidence="10 11" key="1">
    <citation type="submission" date="2018-11" db="EMBL/GenBank/DDBJ databases">
        <authorList>
            <person name="Li F."/>
        </authorList>
    </citation>
    <scope>NUCLEOTIDE SEQUENCE [LARGE SCALE GENOMIC DNA]</scope>
    <source>
        <strain evidence="10 11">KIS18-7</strain>
    </source>
</reference>
<organism evidence="10 11">
    <name type="scientific">Nocardioides marmorisolisilvae</name>
    <dbReference type="NCBI Taxonomy" id="1542737"/>
    <lineage>
        <taxon>Bacteria</taxon>
        <taxon>Bacillati</taxon>
        <taxon>Actinomycetota</taxon>
        <taxon>Actinomycetes</taxon>
        <taxon>Propionibacteriales</taxon>
        <taxon>Nocardioidaceae</taxon>
        <taxon>Nocardioides</taxon>
    </lineage>
</organism>
<feature type="domain" description="Response regulatory" evidence="8">
    <location>
        <begin position="4"/>
        <end position="117"/>
    </location>
</feature>
<dbReference type="Pfam" id="PF00072">
    <property type="entry name" value="Response_reg"/>
    <property type="match status" value="1"/>
</dbReference>
<dbReference type="Gene3D" id="3.40.50.2300">
    <property type="match status" value="1"/>
</dbReference>
<evidence type="ECO:0000256" key="1">
    <source>
        <dbReference type="ARBA" id="ARBA00022553"/>
    </source>
</evidence>
<feature type="modified residue" description="4-aspartylphosphate" evidence="6">
    <location>
        <position position="53"/>
    </location>
</feature>
<keyword evidence="2" id="KW-0902">Two-component regulatory system</keyword>
<evidence type="ECO:0000313" key="11">
    <source>
        <dbReference type="Proteomes" id="UP000277094"/>
    </source>
</evidence>
<dbReference type="InterPro" id="IPR001789">
    <property type="entry name" value="Sig_transdc_resp-reg_receiver"/>
</dbReference>
<evidence type="ECO:0000256" key="5">
    <source>
        <dbReference type="ARBA" id="ARBA00023163"/>
    </source>
</evidence>
<dbReference type="GO" id="GO:0006355">
    <property type="term" value="P:regulation of DNA-templated transcription"/>
    <property type="evidence" value="ECO:0007669"/>
    <property type="project" value="InterPro"/>
</dbReference>
<dbReference type="Pfam" id="PF00486">
    <property type="entry name" value="Trans_reg_C"/>
    <property type="match status" value="1"/>
</dbReference>
<dbReference type="GO" id="GO:0005829">
    <property type="term" value="C:cytosol"/>
    <property type="evidence" value="ECO:0007669"/>
    <property type="project" value="TreeGrafter"/>
</dbReference>
<dbReference type="GO" id="GO:0000976">
    <property type="term" value="F:transcription cis-regulatory region binding"/>
    <property type="evidence" value="ECO:0007669"/>
    <property type="project" value="TreeGrafter"/>
</dbReference>
<evidence type="ECO:0000256" key="4">
    <source>
        <dbReference type="ARBA" id="ARBA00023125"/>
    </source>
</evidence>
<dbReference type="OrthoDB" id="5511894at2"/>
<feature type="domain" description="OmpR/PhoB-type" evidence="9">
    <location>
        <begin position="132"/>
        <end position="229"/>
    </location>
</feature>
<dbReference type="GO" id="GO:0032993">
    <property type="term" value="C:protein-DNA complex"/>
    <property type="evidence" value="ECO:0007669"/>
    <property type="project" value="TreeGrafter"/>
</dbReference>
<dbReference type="RefSeq" id="WP_123232996.1">
    <property type="nucleotide sequence ID" value="NZ_RJSG01000002.1"/>
</dbReference>
<dbReference type="Gene3D" id="6.10.250.690">
    <property type="match status" value="1"/>
</dbReference>
<dbReference type="CDD" id="cd00383">
    <property type="entry name" value="trans_reg_C"/>
    <property type="match status" value="1"/>
</dbReference>
<evidence type="ECO:0000256" key="3">
    <source>
        <dbReference type="ARBA" id="ARBA00023015"/>
    </source>
</evidence>
<dbReference type="GO" id="GO:0000156">
    <property type="term" value="F:phosphorelay response regulator activity"/>
    <property type="evidence" value="ECO:0007669"/>
    <property type="project" value="TreeGrafter"/>
</dbReference>
<keyword evidence="11" id="KW-1185">Reference proteome</keyword>
<keyword evidence="5" id="KW-0804">Transcription</keyword>
<evidence type="ECO:0000256" key="7">
    <source>
        <dbReference type="PROSITE-ProRule" id="PRU01091"/>
    </source>
</evidence>
<evidence type="ECO:0000256" key="6">
    <source>
        <dbReference type="PROSITE-ProRule" id="PRU00169"/>
    </source>
</evidence>
<dbReference type="PANTHER" id="PTHR48111">
    <property type="entry name" value="REGULATOR OF RPOS"/>
    <property type="match status" value="1"/>
</dbReference>
<dbReference type="InterPro" id="IPR039420">
    <property type="entry name" value="WalR-like"/>
</dbReference>
<dbReference type="Gene3D" id="1.10.10.10">
    <property type="entry name" value="Winged helix-like DNA-binding domain superfamily/Winged helix DNA-binding domain"/>
    <property type="match status" value="1"/>
</dbReference>
<evidence type="ECO:0000313" key="10">
    <source>
        <dbReference type="EMBL" id="RNL78497.1"/>
    </source>
</evidence>
<protein>
    <submittedName>
        <fullName evidence="10">DNA-binding response regulator</fullName>
    </submittedName>
</protein>
<accession>A0A3N0DS91</accession>
<evidence type="ECO:0000259" key="9">
    <source>
        <dbReference type="PROSITE" id="PS51755"/>
    </source>
</evidence>
<proteinExistence type="predicted"/>
<dbReference type="EMBL" id="RJSG01000002">
    <property type="protein sequence ID" value="RNL78497.1"/>
    <property type="molecule type" value="Genomic_DNA"/>
</dbReference>
<dbReference type="PROSITE" id="PS50110">
    <property type="entry name" value="RESPONSE_REGULATORY"/>
    <property type="match status" value="1"/>
</dbReference>
<dbReference type="CDD" id="cd17574">
    <property type="entry name" value="REC_OmpR"/>
    <property type="match status" value="1"/>
</dbReference>
<dbReference type="SMART" id="SM00862">
    <property type="entry name" value="Trans_reg_C"/>
    <property type="match status" value="1"/>
</dbReference>
<feature type="DNA-binding region" description="OmpR/PhoB-type" evidence="7">
    <location>
        <begin position="132"/>
        <end position="229"/>
    </location>
</feature>
<dbReference type="SUPFAM" id="SSF52172">
    <property type="entry name" value="CheY-like"/>
    <property type="match status" value="1"/>
</dbReference>
<keyword evidence="3" id="KW-0805">Transcription regulation</keyword>
<dbReference type="InterPro" id="IPR011006">
    <property type="entry name" value="CheY-like_superfamily"/>
</dbReference>
<dbReference type="Proteomes" id="UP000277094">
    <property type="component" value="Unassembled WGS sequence"/>
</dbReference>
<dbReference type="InterPro" id="IPR036388">
    <property type="entry name" value="WH-like_DNA-bd_sf"/>
</dbReference>
<dbReference type="InterPro" id="IPR001867">
    <property type="entry name" value="OmpR/PhoB-type_DNA-bd"/>
</dbReference>
<gene>
    <name evidence="10" type="ORF">EFL95_05215</name>
</gene>
<dbReference type="PROSITE" id="PS51755">
    <property type="entry name" value="OMPR_PHOB"/>
    <property type="match status" value="1"/>
</dbReference>
<keyword evidence="1 6" id="KW-0597">Phosphoprotein</keyword>